<keyword evidence="6" id="KW-0539">Nucleus</keyword>
<dbReference type="EMBL" id="JBJXBP010000007">
    <property type="protein sequence ID" value="KAL3821130.1"/>
    <property type="molecule type" value="Genomic_DNA"/>
</dbReference>
<keyword evidence="5" id="KW-0206">Cytoskeleton</keyword>
<evidence type="ECO:0000256" key="6">
    <source>
        <dbReference type="ARBA" id="ARBA00023242"/>
    </source>
</evidence>
<accession>A0ABD3S9F1</accession>
<evidence type="ECO:0000256" key="3">
    <source>
        <dbReference type="ARBA" id="ARBA00010042"/>
    </source>
</evidence>
<organism evidence="9 10">
    <name type="scientific">Penstemon smallii</name>
    <dbReference type="NCBI Taxonomy" id="265156"/>
    <lineage>
        <taxon>Eukaryota</taxon>
        <taxon>Viridiplantae</taxon>
        <taxon>Streptophyta</taxon>
        <taxon>Embryophyta</taxon>
        <taxon>Tracheophyta</taxon>
        <taxon>Spermatophyta</taxon>
        <taxon>Magnoliopsida</taxon>
        <taxon>eudicotyledons</taxon>
        <taxon>Gunneridae</taxon>
        <taxon>Pentapetalae</taxon>
        <taxon>asterids</taxon>
        <taxon>lamiids</taxon>
        <taxon>Lamiales</taxon>
        <taxon>Plantaginaceae</taxon>
        <taxon>Cheloneae</taxon>
        <taxon>Penstemon</taxon>
    </lineage>
</organism>
<evidence type="ECO:0000313" key="9">
    <source>
        <dbReference type="EMBL" id="KAL3821130.1"/>
    </source>
</evidence>
<comment type="similarity">
    <text evidence="3">Belongs to the INCENP family.</text>
</comment>
<dbReference type="GO" id="GO:0005634">
    <property type="term" value="C:nucleus"/>
    <property type="evidence" value="ECO:0007669"/>
    <property type="project" value="UniProtKB-SubCell"/>
</dbReference>
<evidence type="ECO:0000259" key="8">
    <source>
        <dbReference type="Pfam" id="PF03941"/>
    </source>
</evidence>
<feature type="region of interest" description="Disordered" evidence="7">
    <location>
        <begin position="605"/>
        <end position="654"/>
    </location>
</feature>
<evidence type="ECO:0000256" key="7">
    <source>
        <dbReference type="SAM" id="MobiDB-lite"/>
    </source>
</evidence>
<feature type="region of interest" description="Disordered" evidence="7">
    <location>
        <begin position="809"/>
        <end position="831"/>
    </location>
</feature>
<sequence>MLSKMFGTSDLHILPVKLQLEEGHDPFQGQHSEEGDLSGLSKVKDSLMSTASGGKTCRPSYSLDLKIKPNGDSRDILIGEVEMANPTSSFHGKIKQVAVQELHALPCLESEVSNQIEDLPLGENILATSSKDGSPQVEYLSLDRKFKFTSIEHQQTNSRTTPPNFRMKKLHSIQRGPASRYLKDIEVDVDTVLMYASEVSNNSDIEMHQRMDFNLTEGLQSTSESQNGEVRSCFKELNEQRSSSTVISNEQLGVASKDSGHFIEGMRTLHSSSNIFYESDHDDTQCGQSCPLDNNIDNVNFENLSLTNRMPQATKSSQSQCSVHCPSNKDLKLIYVDQSMPVFEGFEDALSAQSDSGEMDFSADQIGFEKLNLPRNMIDRASILAKLCRSASMDTTPSDISSTSEFGGTQNIFHSVTNGLLESLDLNSTLPVNADVNKQLGFGKSLVNHVKDSFGQTPYSDCLTYSGARYGSDLRNQQASPVSKLWERLSSHTGSSEKLLSSNPDLMCFPIEEDSCISEENKDETADDVEEEINWLSANHSDKRQPLKDLTNLGVNHPPTSVSVQQDIVRAGSYDFVSTESVLTATQYKAQQSTQKQYRNCNQIRKKQTSSVANRDVRENKTLSIGANDIKKAKELSDNSTGKPNLPSKYSLKGQEKKLSLKETRRNNIVSNVNSFIPLVLQEQAAPICAGKRDVKVKALQAAETAKHVEEKRENERKIKKEALKLQRAKLNEKNLRQMELGKKRKEEERKKKDANIIAKKRLREEEERKEKEKKRMRLEATRWQREQEEKMRAEKAELEIQRAKDEQIFRKKESNESKNQQNREIGKADDDALTKIEAKFTHTGVAMNHEECGTSGDSFEAVKAMRTMDKSPTNKDLIVQKSQGSSYEISPYQCSDDEDDEYDKLPTKKYIPSWASKSFVALLLPLQQRRDPDVMFPLESCCSMDEVLLPRKLQQK</sequence>
<feature type="region of interest" description="Disordered" evidence="7">
    <location>
        <begin position="735"/>
        <end position="755"/>
    </location>
</feature>
<dbReference type="Proteomes" id="UP001634393">
    <property type="component" value="Unassembled WGS sequence"/>
</dbReference>
<evidence type="ECO:0000256" key="2">
    <source>
        <dbReference type="ARBA" id="ARBA00004186"/>
    </source>
</evidence>
<evidence type="ECO:0000256" key="4">
    <source>
        <dbReference type="ARBA" id="ARBA00022490"/>
    </source>
</evidence>
<comment type="subcellular location">
    <subcellularLocation>
        <location evidence="2">Cytoplasm</location>
        <location evidence="2">Cytoskeleton</location>
        <location evidence="2">Spindle</location>
    </subcellularLocation>
    <subcellularLocation>
        <location evidence="1">Nucleus</location>
    </subcellularLocation>
</comment>
<evidence type="ECO:0000256" key="5">
    <source>
        <dbReference type="ARBA" id="ARBA00023212"/>
    </source>
</evidence>
<dbReference type="Pfam" id="PF03941">
    <property type="entry name" value="INCENP_ARK-bind"/>
    <property type="match status" value="1"/>
</dbReference>
<comment type="caution">
    <text evidence="9">The sequence shown here is derived from an EMBL/GenBank/DDBJ whole genome shotgun (WGS) entry which is preliminary data.</text>
</comment>
<reference evidence="9 10" key="1">
    <citation type="submission" date="2024-12" db="EMBL/GenBank/DDBJ databases">
        <title>The unique morphological basis and parallel evolutionary history of personate flowers in Penstemon.</title>
        <authorList>
            <person name="Depatie T.H."/>
            <person name="Wessinger C.A."/>
        </authorList>
    </citation>
    <scope>NUCLEOTIDE SEQUENCE [LARGE SCALE GENOMIC DNA]</scope>
    <source>
        <strain evidence="9">WTNN_2</strain>
        <tissue evidence="9">Leaf</tissue>
    </source>
</reference>
<dbReference type="InterPro" id="IPR050875">
    <property type="entry name" value="Troponin_I"/>
</dbReference>
<dbReference type="InterPro" id="IPR005635">
    <property type="entry name" value="Inner_centromere_prot_ARK-bd"/>
</dbReference>
<evidence type="ECO:0000313" key="10">
    <source>
        <dbReference type="Proteomes" id="UP001634393"/>
    </source>
</evidence>
<dbReference type="PANTHER" id="PTHR13738">
    <property type="entry name" value="TROPONIN I"/>
    <property type="match status" value="1"/>
</dbReference>
<dbReference type="PANTHER" id="PTHR13738:SF1">
    <property type="entry name" value="TROPONIN I"/>
    <property type="match status" value="1"/>
</dbReference>
<protein>
    <recommendedName>
        <fullName evidence="8">Inner centromere protein ARK-binding domain-containing protein</fullName>
    </recommendedName>
</protein>
<proteinExistence type="inferred from homology"/>
<keyword evidence="4" id="KW-0963">Cytoplasm</keyword>
<gene>
    <name evidence="9" type="ORF">ACJIZ3_007035</name>
</gene>
<name>A0ABD3S9F1_9LAMI</name>
<feature type="domain" description="Inner centromere protein ARK-binding" evidence="8">
    <location>
        <begin position="896"/>
        <end position="948"/>
    </location>
</feature>
<keyword evidence="10" id="KW-1185">Reference proteome</keyword>
<evidence type="ECO:0000256" key="1">
    <source>
        <dbReference type="ARBA" id="ARBA00004123"/>
    </source>
</evidence>
<dbReference type="AlphaFoldDB" id="A0ABD3S9F1"/>
<dbReference type="GO" id="GO:0005819">
    <property type="term" value="C:spindle"/>
    <property type="evidence" value="ECO:0007669"/>
    <property type="project" value="UniProtKB-SubCell"/>
</dbReference>